<keyword evidence="4 7" id="KW-1133">Transmembrane helix</keyword>
<feature type="transmembrane region" description="Helical" evidence="7">
    <location>
        <begin position="352"/>
        <end position="371"/>
    </location>
</feature>
<dbReference type="AlphaFoldDB" id="A0A2R6QGW8"/>
<feature type="transmembrane region" description="Helical" evidence="7">
    <location>
        <begin position="31"/>
        <end position="55"/>
    </location>
</feature>
<feature type="chain" id="PRO_5015328426" evidence="8">
    <location>
        <begin position="21"/>
        <end position="491"/>
    </location>
</feature>
<evidence type="ECO:0000256" key="6">
    <source>
        <dbReference type="ARBA" id="ARBA00044504"/>
    </source>
</evidence>
<dbReference type="GO" id="GO:0022857">
    <property type="term" value="F:transmembrane transporter activity"/>
    <property type="evidence" value="ECO:0007669"/>
    <property type="project" value="InterPro"/>
</dbReference>
<feature type="transmembrane region" description="Helical" evidence="7">
    <location>
        <begin position="435"/>
        <end position="453"/>
    </location>
</feature>
<feature type="transmembrane region" description="Helical" evidence="7">
    <location>
        <begin position="227"/>
        <end position="250"/>
    </location>
</feature>
<dbReference type="Proteomes" id="UP000241394">
    <property type="component" value="Chromosome LG16"/>
</dbReference>
<evidence type="ECO:0000256" key="7">
    <source>
        <dbReference type="SAM" id="Phobius"/>
    </source>
</evidence>
<feature type="transmembrane region" description="Helical" evidence="7">
    <location>
        <begin position="270"/>
        <end position="291"/>
    </location>
</feature>
<comment type="similarity">
    <text evidence="2">Belongs to the major facilitator superfamily. Proton-dependent oligopeptide transporter (POT/PTR) (TC 2.A.17) family.</text>
</comment>
<dbReference type="Gene3D" id="1.20.1250.20">
    <property type="entry name" value="MFS general substrate transporter like domains"/>
    <property type="match status" value="1"/>
</dbReference>
<evidence type="ECO:0000256" key="2">
    <source>
        <dbReference type="ARBA" id="ARBA00005982"/>
    </source>
</evidence>
<evidence type="ECO:0000313" key="10">
    <source>
        <dbReference type="Proteomes" id="UP000241394"/>
    </source>
</evidence>
<dbReference type="InterPro" id="IPR000109">
    <property type="entry name" value="POT_fam"/>
</dbReference>
<feature type="transmembrane region" description="Helical" evidence="7">
    <location>
        <begin position="75"/>
        <end position="96"/>
    </location>
</feature>
<dbReference type="GO" id="GO:0016020">
    <property type="term" value="C:membrane"/>
    <property type="evidence" value="ECO:0007669"/>
    <property type="project" value="UniProtKB-SubCell"/>
</dbReference>
<dbReference type="SUPFAM" id="SSF103473">
    <property type="entry name" value="MFS general substrate transporter"/>
    <property type="match status" value="1"/>
</dbReference>
<dbReference type="InterPro" id="IPR036259">
    <property type="entry name" value="MFS_trans_sf"/>
</dbReference>
<dbReference type="Pfam" id="PF00854">
    <property type="entry name" value="PTR2"/>
    <property type="match status" value="1"/>
</dbReference>
<dbReference type="OrthoDB" id="8904098at2759"/>
<evidence type="ECO:0000256" key="5">
    <source>
        <dbReference type="ARBA" id="ARBA00023136"/>
    </source>
</evidence>
<reference evidence="10" key="2">
    <citation type="journal article" date="2018" name="BMC Genomics">
        <title>A manually annotated Actinidia chinensis var. chinensis (kiwifruit) genome highlights the challenges associated with draft genomes and gene prediction in plants.</title>
        <authorList>
            <person name="Pilkington S.M."/>
            <person name="Crowhurst R."/>
            <person name="Hilario E."/>
            <person name="Nardozza S."/>
            <person name="Fraser L."/>
            <person name="Peng Y."/>
            <person name="Gunaseelan K."/>
            <person name="Simpson R."/>
            <person name="Tahir J."/>
            <person name="Deroles S.C."/>
            <person name="Templeton K."/>
            <person name="Luo Z."/>
            <person name="Davy M."/>
            <person name="Cheng C."/>
            <person name="McNeilage M."/>
            <person name="Scaglione D."/>
            <person name="Liu Y."/>
            <person name="Zhang Q."/>
            <person name="Datson P."/>
            <person name="De Silva N."/>
            <person name="Gardiner S.E."/>
            <person name="Bassett H."/>
            <person name="Chagne D."/>
            <person name="McCallum J."/>
            <person name="Dzierzon H."/>
            <person name="Deng C."/>
            <person name="Wang Y.Y."/>
            <person name="Barron L."/>
            <person name="Manako K."/>
            <person name="Bowen J."/>
            <person name="Foster T.M."/>
            <person name="Erridge Z.A."/>
            <person name="Tiffin H."/>
            <person name="Waite C.N."/>
            <person name="Davies K.M."/>
            <person name="Grierson E.P."/>
            <person name="Laing W.A."/>
            <person name="Kirk R."/>
            <person name="Chen X."/>
            <person name="Wood M."/>
            <person name="Montefiori M."/>
            <person name="Brummell D.A."/>
            <person name="Schwinn K.E."/>
            <person name="Catanach A."/>
            <person name="Fullerton C."/>
            <person name="Li D."/>
            <person name="Meiyalaghan S."/>
            <person name="Nieuwenhuizen N."/>
            <person name="Read N."/>
            <person name="Prakash R."/>
            <person name="Hunter D."/>
            <person name="Zhang H."/>
            <person name="McKenzie M."/>
            <person name="Knabel M."/>
            <person name="Harris A."/>
            <person name="Allan A.C."/>
            <person name="Gleave A."/>
            <person name="Chen A."/>
            <person name="Janssen B.J."/>
            <person name="Plunkett B."/>
            <person name="Ampomah-Dwamena C."/>
            <person name="Voogd C."/>
            <person name="Leif D."/>
            <person name="Lafferty D."/>
            <person name="Souleyre E.J.F."/>
            <person name="Varkonyi-Gasic E."/>
            <person name="Gambi F."/>
            <person name="Hanley J."/>
            <person name="Yao J.L."/>
            <person name="Cheung J."/>
            <person name="David K.M."/>
            <person name="Warren B."/>
            <person name="Marsh K."/>
            <person name="Snowden K.C."/>
            <person name="Lin-Wang K."/>
            <person name="Brian L."/>
            <person name="Martinez-Sanchez M."/>
            <person name="Wang M."/>
            <person name="Ileperuma N."/>
            <person name="Macnee N."/>
            <person name="Campin R."/>
            <person name="McAtee P."/>
            <person name="Drummond R.S.M."/>
            <person name="Espley R.V."/>
            <person name="Ireland H.S."/>
            <person name="Wu R."/>
            <person name="Atkinson R.G."/>
            <person name="Karunairetnam S."/>
            <person name="Bulley S."/>
            <person name="Chunkath S."/>
            <person name="Hanley Z."/>
            <person name="Storey R."/>
            <person name="Thrimawithana A.H."/>
            <person name="Thomson S."/>
            <person name="David C."/>
            <person name="Testolin R."/>
            <person name="Huang H."/>
            <person name="Hellens R.P."/>
            <person name="Schaffer R.J."/>
        </authorList>
    </citation>
    <scope>NUCLEOTIDE SEQUENCE [LARGE SCALE GENOMIC DNA]</scope>
    <source>
        <strain evidence="10">cv. Red5</strain>
    </source>
</reference>
<feature type="transmembrane region" description="Helical" evidence="7">
    <location>
        <begin position="392"/>
        <end position="415"/>
    </location>
</feature>
<organism evidence="9 10">
    <name type="scientific">Actinidia chinensis var. chinensis</name>
    <name type="common">Chinese soft-hair kiwi</name>
    <dbReference type="NCBI Taxonomy" id="1590841"/>
    <lineage>
        <taxon>Eukaryota</taxon>
        <taxon>Viridiplantae</taxon>
        <taxon>Streptophyta</taxon>
        <taxon>Embryophyta</taxon>
        <taxon>Tracheophyta</taxon>
        <taxon>Spermatophyta</taxon>
        <taxon>Magnoliopsida</taxon>
        <taxon>eudicotyledons</taxon>
        <taxon>Gunneridae</taxon>
        <taxon>Pentapetalae</taxon>
        <taxon>asterids</taxon>
        <taxon>Ericales</taxon>
        <taxon>Actinidiaceae</taxon>
        <taxon>Actinidia</taxon>
    </lineage>
</organism>
<protein>
    <submittedName>
        <fullName evidence="9">Protein NRT1/ PTR FAMILY 2.10 like</fullName>
    </submittedName>
</protein>
<sequence>MLILTLTAAISGLHPPPCGTTQCTGPTPWQVIFLASAFGFLVVGASGIRPCNLAFGADQFNPNTESGKRGISSFFNWYFFTFTFAMMVSLTVIVYVQSDVSWAWGLALPTFLMLLSCTFFFIGTRIYVMVVPQGSPLTSVVQVIVASAKKREVKFPEQPLISLYNHVPTNSINTKLPYTDQFRFLNKAAIITPKDQIKTDGSAANPWRLCGIQQVEEVKCLLKALPIWAAGIIYYVTIVQQQTFVVFQALQADRRLGSTGFKIPAASYNVFNMLSLTIWIPIYDRIIIPMLRRLTKKEDGITVLQKIGIGLGIAVVTMLASALVEKERRTLALTKPTLGVVPRKGAISSMSGLWLVAQLALAGLSEAFAIVGQVEFFYKQFPENMRSIGGSFLFSGLALSSYLTSFLVSIVHRVTEGDETGNWLTEDLNRGKLDYFYYLIAALQVLNLGYFVVCAKWYKYKGAGANALDVPLEKMQSEKSKAQNTNTNSSK</sequence>
<dbReference type="PANTHER" id="PTHR11654">
    <property type="entry name" value="OLIGOPEPTIDE TRANSPORTER-RELATED"/>
    <property type="match status" value="1"/>
</dbReference>
<proteinExistence type="inferred from homology"/>
<comment type="subcellular location">
    <subcellularLocation>
        <location evidence="1">Membrane</location>
        <topology evidence="1">Multi-pass membrane protein</topology>
    </subcellularLocation>
</comment>
<dbReference type="OMA" id="MTINFAY"/>
<keyword evidence="10" id="KW-1185">Reference proteome</keyword>
<feature type="transmembrane region" description="Helical" evidence="7">
    <location>
        <begin position="303"/>
        <end position="324"/>
    </location>
</feature>
<keyword evidence="3 7" id="KW-0812">Transmembrane</keyword>
<comment type="similarity">
    <text evidence="6">Belongs to the major facilitator superfamily. Phosphate:H(+) symporter (TC 2.A.1.9) family.</text>
</comment>
<evidence type="ECO:0000256" key="3">
    <source>
        <dbReference type="ARBA" id="ARBA00022692"/>
    </source>
</evidence>
<evidence type="ECO:0000256" key="8">
    <source>
        <dbReference type="SAM" id="SignalP"/>
    </source>
</evidence>
<dbReference type="InParanoid" id="A0A2R6QGW8"/>
<reference evidence="9 10" key="1">
    <citation type="submission" date="2017-07" db="EMBL/GenBank/DDBJ databases">
        <title>An improved, manually edited Actinidia chinensis var. chinensis (kiwifruit) genome highlights the challenges associated with draft genomes and gene prediction in plants.</title>
        <authorList>
            <person name="Pilkington S."/>
            <person name="Crowhurst R."/>
            <person name="Hilario E."/>
            <person name="Nardozza S."/>
            <person name="Fraser L."/>
            <person name="Peng Y."/>
            <person name="Gunaseelan K."/>
            <person name="Simpson R."/>
            <person name="Tahir J."/>
            <person name="Deroles S."/>
            <person name="Templeton K."/>
            <person name="Luo Z."/>
            <person name="Davy M."/>
            <person name="Cheng C."/>
            <person name="Mcneilage M."/>
            <person name="Scaglione D."/>
            <person name="Liu Y."/>
            <person name="Zhang Q."/>
            <person name="Datson P."/>
            <person name="De Silva N."/>
            <person name="Gardiner S."/>
            <person name="Bassett H."/>
            <person name="Chagne D."/>
            <person name="Mccallum J."/>
            <person name="Dzierzon H."/>
            <person name="Deng C."/>
            <person name="Wang Y.-Y."/>
            <person name="Barron N."/>
            <person name="Manako K."/>
            <person name="Bowen J."/>
            <person name="Foster T."/>
            <person name="Erridge Z."/>
            <person name="Tiffin H."/>
            <person name="Waite C."/>
            <person name="Davies K."/>
            <person name="Grierson E."/>
            <person name="Laing W."/>
            <person name="Kirk R."/>
            <person name="Chen X."/>
            <person name="Wood M."/>
            <person name="Montefiori M."/>
            <person name="Brummell D."/>
            <person name="Schwinn K."/>
            <person name="Catanach A."/>
            <person name="Fullerton C."/>
            <person name="Li D."/>
            <person name="Meiyalaghan S."/>
            <person name="Nieuwenhuizen N."/>
            <person name="Read N."/>
            <person name="Prakash R."/>
            <person name="Hunter D."/>
            <person name="Zhang H."/>
            <person name="Mckenzie M."/>
            <person name="Knabel M."/>
            <person name="Harris A."/>
            <person name="Allan A."/>
            <person name="Chen A."/>
            <person name="Janssen B."/>
            <person name="Plunkett B."/>
            <person name="Dwamena C."/>
            <person name="Voogd C."/>
            <person name="Leif D."/>
            <person name="Lafferty D."/>
            <person name="Souleyre E."/>
            <person name="Varkonyi-Gasic E."/>
            <person name="Gambi F."/>
            <person name="Hanley J."/>
            <person name="Yao J.-L."/>
            <person name="Cheung J."/>
            <person name="David K."/>
            <person name="Warren B."/>
            <person name="Marsh K."/>
            <person name="Snowden K."/>
            <person name="Lin-Wang K."/>
            <person name="Brian L."/>
            <person name="Martinez-Sanchez M."/>
            <person name="Wang M."/>
            <person name="Ileperuma N."/>
            <person name="Macnee N."/>
            <person name="Campin R."/>
            <person name="Mcatee P."/>
            <person name="Drummond R."/>
            <person name="Espley R."/>
            <person name="Ireland H."/>
            <person name="Wu R."/>
            <person name="Atkinson R."/>
            <person name="Karunairetnam S."/>
            <person name="Bulley S."/>
            <person name="Chunkath S."/>
            <person name="Hanley Z."/>
            <person name="Storey R."/>
            <person name="Thrimawithana A."/>
            <person name="Thomson S."/>
            <person name="David C."/>
            <person name="Testolin R."/>
        </authorList>
    </citation>
    <scope>NUCLEOTIDE SEQUENCE [LARGE SCALE GENOMIC DNA]</scope>
    <source>
        <strain evidence="10">cv. Red5</strain>
        <tissue evidence="9">Young leaf</tissue>
    </source>
</reference>
<comment type="caution">
    <text evidence="9">The sequence shown here is derived from an EMBL/GenBank/DDBJ whole genome shotgun (WGS) entry which is preliminary data.</text>
</comment>
<feature type="signal peptide" evidence="8">
    <location>
        <begin position="1"/>
        <end position="20"/>
    </location>
</feature>
<dbReference type="EMBL" id="NKQK01000016">
    <property type="protein sequence ID" value="PSS07871.1"/>
    <property type="molecule type" value="Genomic_DNA"/>
</dbReference>
<name>A0A2R6QGW8_ACTCC</name>
<dbReference type="Gramene" id="PSS07871">
    <property type="protein sequence ID" value="PSS07871"/>
    <property type="gene ID" value="CEY00_Acc18225"/>
</dbReference>
<gene>
    <name evidence="9" type="ORF">CEY00_Acc18225</name>
</gene>
<accession>A0A2R6QGW8</accession>
<keyword evidence="8" id="KW-0732">Signal</keyword>
<feature type="transmembrane region" description="Helical" evidence="7">
    <location>
        <begin position="102"/>
        <end position="122"/>
    </location>
</feature>
<evidence type="ECO:0000256" key="1">
    <source>
        <dbReference type="ARBA" id="ARBA00004141"/>
    </source>
</evidence>
<keyword evidence="5 7" id="KW-0472">Membrane</keyword>
<evidence type="ECO:0000313" key="9">
    <source>
        <dbReference type="EMBL" id="PSS07871.1"/>
    </source>
</evidence>
<evidence type="ECO:0000256" key="4">
    <source>
        <dbReference type="ARBA" id="ARBA00022989"/>
    </source>
</evidence>